<comment type="caution">
    <text evidence="2">The sequence shown here is derived from an EMBL/GenBank/DDBJ whole genome shotgun (WGS) entry which is preliminary data.</text>
</comment>
<evidence type="ECO:0000256" key="1">
    <source>
        <dbReference type="SAM" id="Phobius"/>
    </source>
</evidence>
<evidence type="ECO:0000313" key="2">
    <source>
        <dbReference type="EMBL" id="EJX03873.1"/>
    </source>
</evidence>
<protein>
    <recommendedName>
        <fullName evidence="3">Protein BatD</fullName>
    </recommendedName>
</protein>
<sequence length="366" mass="41347">MMQACSKANIDMSLLKKIFSGMAVLLALPLSAQVLVDMKLDTTAIVVGQQVQLSATVTADATSQIKFPVYKERQELVKGIEVVGRSPYDTTYLNDRQRMEVTCRYRITSFDSALYSLPPIEVEVDGKVHKAKAPLGLKVDVVPVDTTQVDRFPGPHGITPGQFEWRNRLWLMALGAWPLLFLVVFAGIRLTRRKPLTKKVVHKEVVPPNREAVQLLKSLETTPDLEQKDRFIQLTELLRNYLFRRFGVQALELTSDQILAAMNGRVGEAELEDLRLVFETADLVKFAKLVVTDYECDRCLKAAADFLERTIDEAMEHPEPQVEIVVLNDGMQRRHRNLLWGALGLSLVGGIAYVLYVSYVLLHTYY</sequence>
<keyword evidence="1" id="KW-0472">Membrane</keyword>
<accession>J9GNH0</accession>
<dbReference type="AlphaFoldDB" id="J9GNH0"/>
<dbReference type="InterPro" id="IPR025489">
    <property type="entry name" value="DUF4381"/>
</dbReference>
<keyword evidence="1" id="KW-0812">Transmembrane</keyword>
<evidence type="ECO:0008006" key="3">
    <source>
        <dbReference type="Google" id="ProtNLM"/>
    </source>
</evidence>
<keyword evidence="1" id="KW-1133">Transmembrane helix</keyword>
<proteinExistence type="predicted"/>
<gene>
    <name evidence="2" type="ORF">EVA_08022</name>
</gene>
<dbReference type="EMBL" id="AMCI01002001">
    <property type="protein sequence ID" value="EJX03873.1"/>
    <property type="molecule type" value="Genomic_DNA"/>
</dbReference>
<feature type="transmembrane region" description="Helical" evidence="1">
    <location>
        <begin position="169"/>
        <end position="188"/>
    </location>
</feature>
<organism evidence="2">
    <name type="scientific">gut metagenome</name>
    <dbReference type="NCBI Taxonomy" id="749906"/>
    <lineage>
        <taxon>unclassified sequences</taxon>
        <taxon>metagenomes</taxon>
        <taxon>organismal metagenomes</taxon>
    </lineage>
</organism>
<feature type="transmembrane region" description="Helical" evidence="1">
    <location>
        <begin position="338"/>
        <end position="362"/>
    </location>
</feature>
<name>J9GNH0_9ZZZZ</name>
<dbReference type="Pfam" id="PF14316">
    <property type="entry name" value="DUF4381"/>
    <property type="match status" value="1"/>
</dbReference>
<reference evidence="2" key="1">
    <citation type="journal article" date="2012" name="PLoS ONE">
        <title>Gene sets for utilization of primary and secondary nutrition supplies in the distal gut of endangered iberian lynx.</title>
        <authorList>
            <person name="Alcaide M."/>
            <person name="Messina E."/>
            <person name="Richter M."/>
            <person name="Bargiela R."/>
            <person name="Peplies J."/>
            <person name="Huws S.A."/>
            <person name="Newbold C.J."/>
            <person name="Golyshin P.N."/>
            <person name="Simon M.A."/>
            <person name="Lopez G."/>
            <person name="Yakimov M.M."/>
            <person name="Ferrer M."/>
        </authorList>
    </citation>
    <scope>NUCLEOTIDE SEQUENCE</scope>
</reference>